<dbReference type="InterPro" id="IPR036908">
    <property type="entry name" value="RlpA-like_sf"/>
</dbReference>
<dbReference type="GO" id="GO:0019867">
    <property type="term" value="C:outer membrane"/>
    <property type="evidence" value="ECO:0007669"/>
    <property type="project" value="InterPro"/>
</dbReference>
<sequence>MKGIKNLFKNTDNRIKFLLVLVCAYMMVMAGFQDVGAVSELAGYEPAISVVVQDGTEEAKTYLLKKGTVEQALSDLEITLNEEDTLNLALTDQVTEGTTLEITRVTYEEVKETEDIPFETEYVTTSDSQVFGNKVVQEGVNGTKENTYQVRMVNGVEESRTLVSETVIQEPVNKQIARSNVAAQASFTGILTRYGADCAGCSGRTAAGLVVTANGVKNSGKVTLTYNGGEYYVLAADRSIPFGTIIEVSNHNFSLPDPFYGIVLDRGGAITGSHIDVYCGGESNSFFSGGTSYNTQFRILSVGNGRTGIY</sequence>
<evidence type="ECO:0000313" key="4">
    <source>
        <dbReference type="Proteomes" id="UP000824175"/>
    </source>
</evidence>
<comment type="caution">
    <text evidence="3">The sequence shown here is derived from an EMBL/GenBank/DDBJ whole genome shotgun (WGS) entry which is preliminary data.</text>
</comment>
<evidence type="ECO:0000313" key="3">
    <source>
        <dbReference type="EMBL" id="HIU12980.1"/>
    </source>
</evidence>
<dbReference type="Pfam" id="PF06725">
    <property type="entry name" value="3D"/>
    <property type="match status" value="1"/>
</dbReference>
<dbReference type="GO" id="GO:0009254">
    <property type="term" value="P:peptidoglycan turnover"/>
    <property type="evidence" value="ECO:0007669"/>
    <property type="project" value="InterPro"/>
</dbReference>
<reference evidence="3" key="2">
    <citation type="journal article" date="2021" name="PeerJ">
        <title>Extensive microbial diversity within the chicken gut microbiome revealed by metagenomics and culture.</title>
        <authorList>
            <person name="Gilroy R."/>
            <person name="Ravi A."/>
            <person name="Getino M."/>
            <person name="Pursley I."/>
            <person name="Horton D.L."/>
            <person name="Alikhan N.F."/>
            <person name="Baker D."/>
            <person name="Gharbi K."/>
            <person name="Hall N."/>
            <person name="Watson M."/>
            <person name="Adriaenssens E.M."/>
            <person name="Foster-Nyarko E."/>
            <person name="Jarju S."/>
            <person name="Secka A."/>
            <person name="Antonio M."/>
            <person name="Oren A."/>
            <person name="Chaudhuri R.R."/>
            <person name="La Ragione R."/>
            <person name="Hildebrand F."/>
            <person name="Pallen M.J."/>
        </authorList>
    </citation>
    <scope>NUCLEOTIDE SEQUENCE</scope>
    <source>
        <strain evidence="3">CHK195-11698</strain>
    </source>
</reference>
<dbReference type="SMART" id="SM01208">
    <property type="entry name" value="G5"/>
    <property type="match status" value="1"/>
</dbReference>
<keyword evidence="1" id="KW-0732">Signal</keyword>
<dbReference type="Gene3D" id="2.20.230.10">
    <property type="entry name" value="Resuscitation-promoting factor rpfb"/>
    <property type="match status" value="1"/>
</dbReference>
<feature type="domain" description="G5" evidence="2">
    <location>
        <begin position="102"/>
        <end position="182"/>
    </location>
</feature>
<dbReference type="Pfam" id="PF03990">
    <property type="entry name" value="DUF348"/>
    <property type="match status" value="1"/>
</dbReference>
<dbReference type="InterPro" id="IPR010611">
    <property type="entry name" value="3D_dom"/>
</dbReference>
<dbReference type="InterPro" id="IPR051933">
    <property type="entry name" value="Resuscitation_pf_RpfB"/>
</dbReference>
<dbReference type="PANTHER" id="PTHR39160">
    <property type="entry name" value="CELL WALL-BINDING PROTEIN YOCH"/>
    <property type="match status" value="1"/>
</dbReference>
<name>A0A9D1HLQ0_9FIRM</name>
<dbReference type="CDD" id="cd22784">
    <property type="entry name" value="DPBB_MltA_YuiC-like"/>
    <property type="match status" value="1"/>
</dbReference>
<dbReference type="EMBL" id="DVMJ01000019">
    <property type="protein sequence ID" value="HIU12980.1"/>
    <property type="molecule type" value="Genomic_DNA"/>
</dbReference>
<dbReference type="Pfam" id="PF07501">
    <property type="entry name" value="G5"/>
    <property type="match status" value="1"/>
</dbReference>
<dbReference type="GO" id="GO:0004553">
    <property type="term" value="F:hydrolase activity, hydrolyzing O-glycosyl compounds"/>
    <property type="evidence" value="ECO:0007669"/>
    <property type="project" value="InterPro"/>
</dbReference>
<dbReference type="AlphaFoldDB" id="A0A9D1HLQ0"/>
<gene>
    <name evidence="3" type="ORF">IAD15_02805</name>
</gene>
<evidence type="ECO:0000256" key="1">
    <source>
        <dbReference type="ARBA" id="ARBA00022729"/>
    </source>
</evidence>
<evidence type="ECO:0000259" key="2">
    <source>
        <dbReference type="PROSITE" id="PS51109"/>
    </source>
</evidence>
<organism evidence="3 4">
    <name type="scientific">Candidatus Fimiplasma intestinipullorum</name>
    <dbReference type="NCBI Taxonomy" id="2840825"/>
    <lineage>
        <taxon>Bacteria</taxon>
        <taxon>Bacillati</taxon>
        <taxon>Bacillota</taxon>
        <taxon>Clostridia</taxon>
        <taxon>Eubacteriales</taxon>
        <taxon>Candidatus Fimiplasma</taxon>
    </lineage>
</organism>
<dbReference type="PANTHER" id="PTHR39160:SF4">
    <property type="entry name" value="RESUSCITATION-PROMOTING FACTOR RPFB"/>
    <property type="match status" value="1"/>
</dbReference>
<dbReference type="SUPFAM" id="SSF50685">
    <property type="entry name" value="Barwin-like endoglucanases"/>
    <property type="match status" value="1"/>
</dbReference>
<protein>
    <submittedName>
        <fullName evidence="3">G5 domain-containing protein</fullName>
    </submittedName>
</protein>
<dbReference type="InterPro" id="IPR007137">
    <property type="entry name" value="DUF348"/>
</dbReference>
<dbReference type="PROSITE" id="PS51109">
    <property type="entry name" value="G5"/>
    <property type="match status" value="1"/>
</dbReference>
<reference evidence="3" key="1">
    <citation type="submission" date="2020-10" db="EMBL/GenBank/DDBJ databases">
        <authorList>
            <person name="Gilroy R."/>
        </authorList>
    </citation>
    <scope>NUCLEOTIDE SEQUENCE</scope>
    <source>
        <strain evidence="3">CHK195-11698</strain>
    </source>
</reference>
<proteinExistence type="predicted"/>
<dbReference type="Proteomes" id="UP000824175">
    <property type="component" value="Unassembled WGS sequence"/>
</dbReference>
<dbReference type="InterPro" id="IPR011098">
    <property type="entry name" value="G5_dom"/>
</dbReference>
<accession>A0A9D1HLQ0</accession>